<proteinExistence type="predicted"/>
<evidence type="ECO:0000259" key="2">
    <source>
        <dbReference type="Pfam" id="PF22570"/>
    </source>
</evidence>
<dbReference type="STRING" id="443254.Marpi_0490"/>
<sequence length="286" mass="32711">MKYVMGIFFVLMGIFLILNGFDIDLFTRIVFNFTRFWPFIFIMIGISILSSTKKLKWMKHLNTVVGIIFILLLLFWNKNTFDTSFSFDYNEEKYEKNYFEILPDEYENKTFKMDFSAVTVKVNIRDDIDKIEGTYYGPEPLEIMNNGNVIKINSDTFLKNGYKIILDLPSKYTYNFDINAGAANFELKEQYNNIEKISIDAGAANIKGEIREGFNIPLVINTDSGALKLSLKIPENSTYFYSLDGLVKNTHIDSGLIKTDINPDIRIISDSGVSSISLKIVGEVGN</sequence>
<reference evidence="4" key="2">
    <citation type="submission" date="2012-01" db="EMBL/GenBank/DDBJ databases">
        <title>Complete sequence of chromosome of Marinitoga piezophila KA3.</title>
        <authorList>
            <person name="Lucas S."/>
            <person name="Han J."/>
            <person name="Lapidus A."/>
            <person name="Cheng J.-F."/>
            <person name="Goodwin L."/>
            <person name="Pitluck S."/>
            <person name="Peters L."/>
            <person name="Mikhailova N."/>
            <person name="Teshima H."/>
            <person name="Detter J.C."/>
            <person name="Han C."/>
            <person name="Tapia R."/>
            <person name="Land M."/>
            <person name="Hauser L."/>
            <person name="Kyrpides N."/>
            <person name="Ivanova N."/>
            <person name="Pagani I."/>
            <person name="Jebbar M."/>
            <person name="Vannier P."/>
            <person name="Oger P."/>
            <person name="Cario A."/>
            <person name="Bartlett D."/>
            <person name="Noll K.M."/>
            <person name="Woyke T."/>
        </authorList>
    </citation>
    <scope>NUCLEOTIDE SEQUENCE [LARGE SCALE GENOMIC DNA]</scope>
    <source>
        <strain evidence="4">DSM 14283 / JCM 11233 / KA3</strain>
    </source>
</reference>
<feature type="domain" description="LiaF transmembrane" evidence="2">
    <location>
        <begin position="4"/>
        <end position="79"/>
    </location>
</feature>
<feature type="transmembrane region" description="Helical" evidence="1">
    <location>
        <begin position="61"/>
        <end position="77"/>
    </location>
</feature>
<evidence type="ECO:0000313" key="3">
    <source>
        <dbReference type="EMBL" id="AEX84933.1"/>
    </source>
</evidence>
<name>H2J575_MARPK</name>
<evidence type="ECO:0000256" key="1">
    <source>
        <dbReference type="SAM" id="Phobius"/>
    </source>
</evidence>
<dbReference type="Proteomes" id="UP000007161">
    <property type="component" value="Chromosome"/>
</dbReference>
<accession>H2J575</accession>
<keyword evidence="1" id="KW-0472">Membrane</keyword>
<dbReference type="AlphaFoldDB" id="H2J575"/>
<reference evidence="3 4" key="1">
    <citation type="journal article" date="2012" name="J. Bacteriol.">
        <title>Complete Genome Sequence of the Thermophilic, Piezophilic, Heterotrophic Bacterium Marinitoga piezophila KA3.</title>
        <authorList>
            <person name="Lucas S."/>
            <person name="Han J."/>
            <person name="Lapidus A."/>
            <person name="Cheng J.F."/>
            <person name="Goodwin L.A."/>
            <person name="Pitluck S."/>
            <person name="Peters L."/>
            <person name="Mikhailova N."/>
            <person name="Teshima H."/>
            <person name="Detter J.C."/>
            <person name="Han C."/>
            <person name="Tapia R."/>
            <person name="Land M."/>
            <person name="Hauser L."/>
            <person name="Kyrpides N.C."/>
            <person name="Ivanova N."/>
            <person name="Pagani I."/>
            <person name="Vannier P."/>
            <person name="Oger P."/>
            <person name="Bartlett D.H."/>
            <person name="Noll K.M."/>
            <person name="Woyke T."/>
            <person name="Jebbar M."/>
        </authorList>
    </citation>
    <scope>NUCLEOTIDE SEQUENCE [LARGE SCALE GENOMIC DNA]</scope>
    <source>
        <strain evidence="4">DSM 14283 / JCM 11233 / KA3</strain>
    </source>
</reference>
<dbReference type="HOGENOM" id="CLU_972557_0_0_0"/>
<gene>
    <name evidence="3" type="ordered locus">Marpi_0490</name>
</gene>
<keyword evidence="1" id="KW-1133">Transmembrane helix</keyword>
<dbReference type="EMBL" id="CP003257">
    <property type="protein sequence ID" value="AEX84933.1"/>
    <property type="molecule type" value="Genomic_DNA"/>
</dbReference>
<dbReference type="Pfam" id="PF22570">
    <property type="entry name" value="LiaF-TM"/>
    <property type="match status" value="1"/>
</dbReference>
<protein>
    <recommendedName>
        <fullName evidence="2">LiaF transmembrane domain-containing protein</fullName>
    </recommendedName>
</protein>
<feature type="transmembrane region" description="Helical" evidence="1">
    <location>
        <begin position="30"/>
        <end position="49"/>
    </location>
</feature>
<evidence type="ECO:0000313" key="4">
    <source>
        <dbReference type="Proteomes" id="UP000007161"/>
    </source>
</evidence>
<dbReference type="RefSeq" id="WP_014296005.1">
    <property type="nucleotide sequence ID" value="NC_016751.1"/>
</dbReference>
<dbReference type="OrthoDB" id="49677at2"/>
<dbReference type="KEGG" id="mpz:Marpi_0490"/>
<keyword evidence="1" id="KW-0812">Transmembrane</keyword>
<dbReference type="eggNOG" id="ENOG5033IJP">
    <property type="taxonomic scope" value="Bacteria"/>
</dbReference>
<dbReference type="InterPro" id="IPR054331">
    <property type="entry name" value="LiaF_TM"/>
</dbReference>
<organism evidence="3 4">
    <name type="scientific">Marinitoga piezophila (strain DSM 14283 / JCM 11233 / KA3)</name>
    <dbReference type="NCBI Taxonomy" id="443254"/>
    <lineage>
        <taxon>Bacteria</taxon>
        <taxon>Thermotogati</taxon>
        <taxon>Thermotogota</taxon>
        <taxon>Thermotogae</taxon>
        <taxon>Petrotogales</taxon>
        <taxon>Petrotogaceae</taxon>
        <taxon>Marinitoga</taxon>
    </lineage>
</organism>
<keyword evidence="4" id="KW-1185">Reference proteome</keyword>